<reference evidence="2 3" key="1">
    <citation type="submission" date="2019-09" db="EMBL/GenBank/DDBJ databases">
        <title>Draft genome of the ectomycorrhizal ascomycete Sphaerosporella brunnea.</title>
        <authorList>
            <consortium name="DOE Joint Genome Institute"/>
            <person name="Benucci G.M."/>
            <person name="Marozzi G."/>
            <person name="Antonielli L."/>
            <person name="Sanchez S."/>
            <person name="Marco P."/>
            <person name="Wang X."/>
            <person name="Falini L.B."/>
            <person name="Barry K."/>
            <person name="Haridas S."/>
            <person name="Lipzen A."/>
            <person name="Labutti K."/>
            <person name="Grigoriev I.V."/>
            <person name="Murat C."/>
            <person name="Martin F."/>
            <person name="Albertini E."/>
            <person name="Donnini D."/>
            <person name="Bonito G."/>
        </authorList>
    </citation>
    <scope>NUCLEOTIDE SEQUENCE [LARGE SCALE GENOMIC DNA]</scope>
    <source>
        <strain evidence="2 3">Sb_GMNB300</strain>
    </source>
</reference>
<dbReference type="Proteomes" id="UP000326924">
    <property type="component" value="Unassembled WGS sequence"/>
</dbReference>
<evidence type="ECO:0000313" key="2">
    <source>
        <dbReference type="EMBL" id="KAA8893482.1"/>
    </source>
</evidence>
<dbReference type="AlphaFoldDB" id="A0A5J5ED28"/>
<dbReference type="InParanoid" id="A0A5J5ED28"/>
<keyword evidence="3" id="KW-1185">Reference proteome</keyword>
<name>A0A5J5ED28_9PEZI</name>
<evidence type="ECO:0000256" key="1">
    <source>
        <dbReference type="SAM" id="Phobius"/>
    </source>
</evidence>
<proteinExistence type="predicted"/>
<sequence>MELQMDFGFEIGCDFGRGSDSTCLAETYTAAALFFFFLCGGGAAIDIDVVWWLDTRRRSVTTMYVLPRSRMPTTTTTTVTFILECFALPGPLTTCIYTAVMRNTHSAYIQLGEEEEEAAERHRACMHQHHEAPKSWLWSSPVDCCFVMHGVIGFLYR</sequence>
<keyword evidence="1" id="KW-0472">Membrane</keyword>
<accession>A0A5J5ED28</accession>
<comment type="caution">
    <text evidence="2">The sequence shown here is derived from an EMBL/GenBank/DDBJ whole genome shotgun (WGS) entry which is preliminary data.</text>
</comment>
<keyword evidence="1" id="KW-1133">Transmembrane helix</keyword>
<organism evidence="2 3">
    <name type="scientific">Sphaerosporella brunnea</name>
    <dbReference type="NCBI Taxonomy" id="1250544"/>
    <lineage>
        <taxon>Eukaryota</taxon>
        <taxon>Fungi</taxon>
        <taxon>Dikarya</taxon>
        <taxon>Ascomycota</taxon>
        <taxon>Pezizomycotina</taxon>
        <taxon>Pezizomycetes</taxon>
        <taxon>Pezizales</taxon>
        <taxon>Pyronemataceae</taxon>
        <taxon>Sphaerosporella</taxon>
    </lineage>
</organism>
<protein>
    <submittedName>
        <fullName evidence="2">Uncharacterized protein</fullName>
    </submittedName>
</protein>
<feature type="transmembrane region" description="Helical" evidence="1">
    <location>
        <begin position="28"/>
        <end position="53"/>
    </location>
</feature>
<feature type="transmembrane region" description="Helical" evidence="1">
    <location>
        <begin position="136"/>
        <end position="156"/>
    </location>
</feature>
<evidence type="ECO:0000313" key="3">
    <source>
        <dbReference type="Proteomes" id="UP000326924"/>
    </source>
</evidence>
<dbReference type="EMBL" id="VXIS01000435">
    <property type="protein sequence ID" value="KAA8893482.1"/>
    <property type="molecule type" value="Genomic_DNA"/>
</dbReference>
<gene>
    <name evidence="2" type="ORF">FN846DRAFT_978688</name>
</gene>
<keyword evidence="1" id="KW-0812">Transmembrane</keyword>